<proteinExistence type="evidence at transcript level"/>
<dbReference type="GO" id="GO:0006882">
    <property type="term" value="P:intracellular zinc ion homeostasis"/>
    <property type="evidence" value="ECO:0007669"/>
    <property type="project" value="TreeGrafter"/>
</dbReference>
<feature type="compositionally biased region" description="Basic and acidic residues" evidence="7">
    <location>
        <begin position="115"/>
        <end position="136"/>
    </location>
</feature>
<feature type="chain" id="PRO_5005204061" evidence="9">
    <location>
        <begin position="20"/>
        <end position="382"/>
    </location>
</feature>
<keyword evidence="4 8" id="KW-1133">Transmembrane helix</keyword>
<keyword evidence="2" id="KW-0813">Transport</keyword>
<feature type="transmembrane region" description="Helical" evidence="8">
    <location>
        <begin position="72"/>
        <end position="94"/>
    </location>
</feature>
<feature type="region of interest" description="Disordered" evidence="7">
    <location>
        <begin position="180"/>
        <end position="204"/>
    </location>
</feature>
<feature type="transmembrane region" description="Helical" evidence="8">
    <location>
        <begin position="361"/>
        <end position="381"/>
    </location>
</feature>
<evidence type="ECO:0000256" key="4">
    <source>
        <dbReference type="ARBA" id="ARBA00022989"/>
    </source>
</evidence>
<evidence type="ECO:0000256" key="8">
    <source>
        <dbReference type="SAM" id="Phobius"/>
    </source>
</evidence>
<sequence length="382" mass="42137">MKIFFGFIFIISLLQNISAHRSFQDIKDKIKFDKFTNMFSDLWLYSLSATMLVSAAPLLVIFLIPDLKNHRVLLNILLAFAAGGLLGDAFLHLIPHSIDPHDHSDSHDHKHGHSHEHGHGHSHEHGHGHSHAHEHSMEVLHDHSKNMIVGLWVVAGIMSFLIVEKFVRLVKGDHGHSHNVYDESQTTTGPVSDKWQSLKGENTNSEMEVRSRKSKEKHVKSSESRTVIGEQIQNIKVSGYLNLVADFAHNFTDGLAIGASFLVNKNVGIVTTITILFHEVPHEIGDYAILIQSGCSRKKAIMLQLVTAIGAMLGTILSLLAQDIGTSSTWILPFTAGGFIYISTVSVLPELLKSHSTFGQSIGEIVAMVTGVGMMVAIAYFE</sequence>
<evidence type="ECO:0000256" key="5">
    <source>
        <dbReference type="ARBA" id="ARBA00023136"/>
    </source>
</evidence>
<keyword evidence="3 8" id="KW-0812">Transmembrane</keyword>
<dbReference type="AlphaFoldDB" id="A0A0H3YFL3"/>
<name>A0A0H3YFL3_SCHMD</name>
<keyword evidence="9" id="KW-0732">Signal</keyword>
<dbReference type="EMBL" id="KT163717">
    <property type="protein sequence ID" value="AKN21667.1"/>
    <property type="molecule type" value="mRNA"/>
</dbReference>
<evidence type="ECO:0000256" key="3">
    <source>
        <dbReference type="ARBA" id="ARBA00022692"/>
    </source>
</evidence>
<protein>
    <submittedName>
        <fullName evidence="10">Slc39a-2</fullName>
    </submittedName>
</protein>
<reference evidence="10" key="1">
    <citation type="journal article" date="2015" name="Elife">
        <title>Stem cells and fluid flow drive cyst formation in an invertebrate excretory organ.</title>
        <authorList>
            <person name="Thi-Kim Vu H."/>
            <person name="Rink J.C."/>
            <person name="McKinney S.A."/>
            <person name="McClain M."/>
            <person name="Lakshmanaperumal N."/>
            <person name="Alexander R."/>
            <person name="Sanchez Alvarado A."/>
        </authorList>
    </citation>
    <scope>NUCLEOTIDE SEQUENCE</scope>
</reference>
<evidence type="ECO:0000256" key="2">
    <source>
        <dbReference type="ARBA" id="ARBA00022448"/>
    </source>
</evidence>
<comment type="similarity">
    <text evidence="6">Belongs to the ZIP transporter (TC 2.A.5) family. KE4/Catsup subfamily.</text>
</comment>
<comment type="subcellular location">
    <subcellularLocation>
        <location evidence="1">Membrane</location>
        <topology evidence="1">Multi-pass membrane protein</topology>
    </subcellularLocation>
</comment>
<evidence type="ECO:0000256" key="7">
    <source>
        <dbReference type="SAM" id="MobiDB-lite"/>
    </source>
</evidence>
<organism evidence="10">
    <name type="scientific">Schmidtea mediterranea</name>
    <name type="common">Freshwater planarian flatworm</name>
    <dbReference type="NCBI Taxonomy" id="79327"/>
    <lineage>
        <taxon>Eukaryota</taxon>
        <taxon>Metazoa</taxon>
        <taxon>Spiralia</taxon>
        <taxon>Lophotrochozoa</taxon>
        <taxon>Platyhelminthes</taxon>
        <taxon>Rhabditophora</taxon>
        <taxon>Seriata</taxon>
        <taxon>Tricladida</taxon>
        <taxon>Continenticola</taxon>
        <taxon>Geoplanoidea</taxon>
        <taxon>Dugesiidae</taxon>
        <taxon>Schmidtea</taxon>
    </lineage>
</organism>
<feature type="transmembrane region" description="Helical" evidence="8">
    <location>
        <begin position="300"/>
        <end position="321"/>
    </location>
</feature>
<accession>A0A0H3YFL3</accession>
<feature type="signal peptide" evidence="9">
    <location>
        <begin position="1"/>
        <end position="19"/>
    </location>
</feature>
<evidence type="ECO:0000256" key="9">
    <source>
        <dbReference type="SAM" id="SignalP"/>
    </source>
</evidence>
<feature type="region of interest" description="Disordered" evidence="7">
    <location>
        <begin position="101"/>
        <end position="136"/>
    </location>
</feature>
<feature type="transmembrane region" description="Helical" evidence="8">
    <location>
        <begin position="327"/>
        <end position="349"/>
    </location>
</feature>
<gene>
    <name evidence="10" type="primary">slc39a-2</name>
</gene>
<dbReference type="InterPro" id="IPR003689">
    <property type="entry name" value="ZIP"/>
</dbReference>
<dbReference type="GO" id="GO:0005385">
    <property type="term" value="F:zinc ion transmembrane transporter activity"/>
    <property type="evidence" value="ECO:0007669"/>
    <property type="project" value="TreeGrafter"/>
</dbReference>
<dbReference type="PANTHER" id="PTHR16950:SF25">
    <property type="entry name" value="ZINC TRANSPORTER SLC39A7"/>
    <property type="match status" value="1"/>
</dbReference>
<feature type="transmembrane region" description="Helical" evidence="8">
    <location>
        <begin position="147"/>
        <end position="167"/>
    </location>
</feature>
<keyword evidence="5 8" id="KW-0472">Membrane</keyword>
<dbReference type="PANTHER" id="PTHR16950">
    <property type="entry name" value="ZINC TRANSPORTER SLC39A7 HISTIDINE-RICH MEMBRANE PROTEIN KE4"/>
    <property type="match status" value="1"/>
</dbReference>
<dbReference type="GO" id="GO:0016020">
    <property type="term" value="C:membrane"/>
    <property type="evidence" value="ECO:0007669"/>
    <property type="project" value="UniProtKB-SubCell"/>
</dbReference>
<dbReference type="OrthoDB" id="200954at2759"/>
<evidence type="ECO:0000256" key="1">
    <source>
        <dbReference type="ARBA" id="ARBA00004141"/>
    </source>
</evidence>
<evidence type="ECO:0000256" key="6">
    <source>
        <dbReference type="ARBA" id="ARBA00038485"/>
    </source>
</evidence>
<feature type="transmembrane region" description="Helical" evidence="8">
    <location>
        <begin position="43"/>
        <end position="65"/>
    </location>
</feature>
<dbReference type="Pfam" id="PF02535">
    <property type="entry name" value="Zip"/>
    <property type="match status" value="1"/>
</dbReference>
<evidence type="ECO:0000313" key="10">
    <source>
        <dbReference type="EMBL" id="AKN21667.1"/>
    </source>
</evidence>